<dbReference type="Proteomes" id="UP000256829">
    <property type="component" value="Unassembled WGS sequence"/>
</dbReference>
<dbReference type="RefSeq" id="WP_115840469.1">
    <property type="nucleotide sequence ID" value="NZ_CP183976.1"/>
</dbReference>
<name>A0A3D8VIQ1_9GAMM</name>
<gene>
    <name evidence="1" type="ORF">DX912_00260</name>
</gene>
<keyword evidence="2" id="KW-1185">Reference proteome</keyword>
<dbReference type="EMBL" id="QTJR01000001">
    <property type="protein sequence ID" value="RDY69247.1"/>
    <property type="molecule type" value="Genomic_DNA"/>
</dbReference>
<protein>
    <submittedName>
        <fullName evidence="1">Uncharacterized protein</fullName>
    </submittedName>
</protein>
<accession>A0A3D8VIQ1</accession>
<evidence type="ECO:0000313" key="1">
    <source>
        <dbReference type="EMBL" id="RDY69247.1"/>
    </source>
</evidence>
<evidence type="ECO:0000313" key="2">
    <source>
        <dbReference type="Proteomes" id="UP000256829"/>
    </source>
</evidence>
<sequence length="84" mass="9395">MQEGDLPKGWRIYAEPPAADGRCRLRLIAPNGISSTWWLRSNMTSGQVVCALAHDQSRAGMRHRTHGVIDRRAHEIDDSACSPR</sequence>
<organism evidence="1 2">
    <name type="scientific">Lysobacter soli</name>
    <dbReference type="NCBI Taxonomy" id="453783"/>
    <lineage>
        <taxon>Bacteria</taxon>
        <taxon>Pseudomonadati</taxon>
        <taxon>Pseudomonadota</taxon>
        <taxon>Gammaproteobacteria</taxon>
        <taxon>Lysobacterales</taxon>
        <taxon>Lysobacteraceae</taxon>
        <taxon>Lysobacter</taxon>
    </lineage>
</organism>
<proteinExistence type="predicted"/>
<dbReference type="AlphaFoldDB" id="A0A3D8VIQ1"/>
<comment type="caution">
    <text evidence="1">The sequence shown here is derived from an EMBL/GenBank/DDBJ whole genome shotgun (WGS) entry which is preliminary data.</text>
</comment>
<reference evidence="1 2" key="1">
    <citation type="submission" date="2018-08" db="EMBL/GenBank/DDBJ databases">
        <title>Lysobacter soli KCTC 22011, whole genome shotgun sequence.</title>
        <authorList>
            <person name="Zhang X."/>
            <person name="Feng G."/>
            <person name="Zhu H."/>
        </authorList>
    </citation>
    <scope>NUCLEOTIDE SEQUENCE [LARGE SCALE GENOMIC DNA]</scope>
    <source>
        <strain evidence="1 2">KCTC 22011</strain>
    </source>
</reference>